<keyword evidence="4 5" id="KW-0472">Membrane</keyword>
<feature type="transmembrane region" description="Helical" evidence="5">
    <location>
        <begin position="86"/>
        <end position="112"/>
    </location>
</feature>
<dbReference type="EMBL" id="LKEB01000074">
    <property type="protein sequence ID" value="ROV94829.1"/>
    <property type="molecule type" value="Genomic_DNA"/>
</dbReference>
<keyword evidence="2 5" id="KW-0812">Transmembrane</keyword>
<evidence type="ECO:0000256" key="5">
    <source>
        <dbReference type="SAM" id="Phobius"/>
    </source>
</evidence>
<dbReference type="AlphaFoldDB" id="A0A423VV32"/>
<gene>
    <name evidence="7" type="ORF">VPNG_09311</name>
</gene>
<evidence type="ECO:0000256" key="4">
    <source>
        <dbReference type="ARBA" id="ARBA00023136"/>
    </source>
</evidence>
<evidence type="ECO:0000313" key="7">
    <source>
        <dbReference type="EMBL" id="ROV94829.1"/>
    </source>
</evidence>
<dbReference type="OrthoDB" id="2117453at2759"/>
<protein>
    <recommendedName>
        <fullName evidence="6">MARVEL domain-containing protein</fullName>
    </recommendedName>
</protein>
<proteinExistence type="predicted"/>
<feature type="transmembrane region" description="Helical" evidence="5">
    <location>
        <begin position="124"/>
        <end position="144"/>
    </location>
</feature>
<feature type="domain" description="MARVEL" evidence="6">
    <location>
        <begin position="12"/>
        <end position="144"/>
    </location>
</feature>
<accession>A0A423VV32</accession>
<dbReference type="GO" id="GO:0016020">
    <property type="term" value="C:membrane"/>
    <property type="evidence" value="ECO:0007669"/>
    <property type="project" value="UniProtKB-SubCell"/>
</dbReference>
<evidence type="ECO:0000256" key="1">
    <source>
        <dbReference type="ARBA" id="ARBA00004141"/>
    </source>
</evidence>
<evidence type="ECO:0000256" key="3">
    <source>
        <dbReference type="ARBA" id="ARBA00022989"/>
    </source>
</evidence>
<dbReference type="STRING" id="1230097.A0A423VV32"/>
<dbReference type="FunCoup" id="A0A423VV32">
    <property type="interactions" value="73"/>
</dbReference>
<comment type="caution">
    <text evidence="7">The sequence shown here is derived from an EMBL/GenBank/DDBJ whole genome shotgun (WGS) entry which is preliminary data.</text>
</comment>
<name>A0A423VV32_9PEZI</name>
<evidence type="ECO:0000313" key="8">
    <source>
        <dbReference type="Proteomes" id="UP000285146"/>
    </source>
</evidence>
<organism evidence="7 8">
    <name type="scientific">Cytospora leucostoma</name>
    <dbReference type="NCBI Taxonomy" id="1230097"/>
    <lineage>
        <taxon>Eukaryota</taxon>
        <taxon>Fungi</taxon>
        <taxon>Dikarya</taxon>
        <taxon>Ascomycota</taxon>
        <taxon>Pezizomycotina</taxon>
        <taxon>Sordariomycetes</taxon>
        <taxon>Sordariomycetidae</taxon>
        <taxon>Diaporthales</taxon>
        <taxon>Cytosporaceae</taxon>
        <taxon>Cytospora</taxon>
    </lineage>
</organism>
<feature type="transmembrane region" description="Helical" evidence="5">
    <location>
        <begin position="55"/>
        <end position="74"/>
    </location>
</feature>
<keyword evidence="3 5" id="KW-1133">Transmembrane helix</keyword>
<evidence type="ECO:0000259" key="6">
    <source>
        <dbReference type="Pfam" id="PF01284"/>
    </source>
</evidence>
<feature type="transmembrane region" description="Helical" evidence="5">
    <location>
        <begin position="12"/>
        <end position="35"/>
    </location>
</feature>
<dbReference type="PANTHER" id="PTHR37451">
    <property type="entry name" value="MARVEL DOMAIN"/>
    <property type="match status" value="1"/>
</dbReference>
<dbReference type="Pfam" id="PF01284">
    <property type="entry name" value="MARVEL"/>
    <property type="match status" value="1"/>
</dbReference>
<keyword evidence="8" id="KW-1185">Reference proteome</keyword>
<dbReference type="InParanoid" id="A0A423VV32"/>
<dbReference type="Proteomes" id="UP000285146">
    <property type="component" value="Unassembled WGS sequence"/>
</dbReference>
<dbReference type="PANTHER" id="PTHR37451:SF1">
    <property type="entry name" value="MARVEL DOMAIN-CONTAINING PROTEIN"/>
    <property type="match status" value="1"/>
</dbReference>
<evidence type="ECO:0000256" key="2">
    <source>
        <dbReference type="ARBA" id="ARBA00022692"/>
    </source>
</evidence>
<sequence>MARKIDLSFVTIAHIVAAVLSLVELGITAYLVSVYNGTYWSGYYYGYYSASPDRVNFMLFNSVWSLLILAYVGLTPLYARSLFHGLAALVLEAITMIFWFAGSVALAVYVGVPRCAGNNFCQTLQAAVAFGFFLWALFLFLTVLDALETMRSRRHAGRNHRNNPKAYTGA</sequence>
<dbReference type="InterPro" id="IPR008253">
    <property type="entry name" value="Marvel"/>
</dbReference>
<reference evidence="7 8" key="1">
    <citation type="submission" date="2015-09" db="EMBL/GenBank/DDBJ databases">
        <title>Host preference determinants of Valsa canker pathogens revealed by comparative genomics.</title>
        <authorList>
            <person name="Yin Z."/>
            <person name="Huang L."/>
        </authorList>
    </citation>
    <scope>NUCLEOTIDE SEQUENCE [LARGE SCALE GENOMIC DNA]</scope>
    <source>
        <strain evidence="7 8">SXYLt</strain>
    </source>
</reference>
<comment type="subcellular location">
    <subcellularLocation>
        <location evidence="1">Membrane</location>
        <topology evidence="1">Multi-pass membrane protein</topology>
    </subcellularLocation>
</comment>